<dbReference type="Gene3D" id="3.40.50.720">
    <property type="entry name" value="NAD(P)-binding Rossmann-like Domain"/>
    <property type="match status" value="1"/>
</dbReference>
<evidence type="ECO:0000256" key="1">
    <source>
        <dbReference type="ARBA" id="ARBA00023002"/>
    </source>
</evidence>
<evidence type="ECO:0008006" key="7">
    <source>
        <dbReference type="Google" id="ProtNLM"/>
    </source>
</evidence>
<dbReference type="InterPro" id="IPR015815">
    <property type="entry name" value="HIBADH-related"/>
</dbReference>
<dbReference type="SUPFAM" id="SSF48179">
    <property type="entry name" value="6-phosphogluconate dehydrogenase C-terminal domain-like"/>
    <property type="match status" value="1"/>
</dbReference>
<evidence type="ECO:0000313" key="5">
    <source>
        <dbReference type="EMBL" id="KUF11137.1"/>
    </source>
</evidence>
<dbReference type="GO" id="GO:0016491">
    <property type="term" value="F:oxidoreductase activity"/>
    <property type="evidence" value="ECO:0007669"/>
    <property type="project" value="UniProtKB-KW"/>
</dbReference>
<sequence>MRIAFIGLGEAASAFITGWGPERAGQITAFDRKTADPATAEEITDRAASLGVTACASPAEALAGAELVFSTVTADQAIAAAEACAPHLPEGAQWCDLNSCAPASKVHAAGLITRAGGRYLDVAVMAPVHPRLNMVPCLVSGPEARAMAPVLDGLPMALRVVGDAVGRASSIKMVRSIMVKGLEALTAECTLAAQAAGVADEVFPSLAAASPPIDVPARAAYNFERSLRHGARRAAEMDEVARMLRDLGLPDAMARATSEWQARLAATGVTPPEGADLPDHDWFAEAILQAFGRKG</sequence>
<dbReference type="InterPro" id="IPR015814">
    <property type="entry name" value="Pgluconate_DH_NAD-bd_C"/>
</dbReference>
<dbReference type="GO" id="GO:0050661">
    <property type="term" value="F:NADP binding"/>
    <property type="evidence" value="ECO:0007669"/>
    <property type="project" value="InterPro"/>
</dbReference>
<keyword evidence="6" id="KW-1185">Reference proteome</keyword>
<dbReference type="Pfam" id="PF09130">
    <property type="entry name" value="DUF1932"/>
    <property type="match status" value="1"/>
</dbReference>
<protein>
    <recommendedName>
        <fullName evidence="7">3-hydroxyisobutyrate dehydrogenase</fullName>
    </recommendedName>
</protein>
<evidence type="ECO:0000259" key="4">
    <source>
        <dbReference type="Pfam" id="PF09130"/>
    </source>
</evidence>
<evidence type="ECO:0000259" key="3">
    <source>
        <dbReference type="Pfam" id="PF03446"/>
    </source>
</evidence>
<dbReference type="RefSeq" id="WP_058861801.1">
    <property type="nucleotide sequence ID" value="NZ_LPXO01000004.1"/>
</dbReference>
<dbReference type="InterPro" id="IPR008927">
    <property type="entry name" value="6-PGluconate_DH-like_C_sf"/>
</dbReference>
<accession>A0A0W7WKS3</accession>
<reference evidence="5 6" key="1">
    <citation type="submission" date="2015-12" db="EMBL/GenBank/DDBJ databases">
        <authorList>
            <person name="Shamseldin A."/>
            <person name="Moawad H."/>
            <person name="Abd El-Rahim W.M."/>
            <person name="Sadowsky M.J."/>
        </authorList>
    </citation>
    <scope>NUCLEOTIDE SEQUENCE [LARGE SCALE GENOMIC DNA]</scope>
    <source>
        <strain evidence="5 6">SJ5A-1</strain>
    </source>
</reference>
<name>A0A0W7WKS3_9RHOB</name>
<dbReference type="STRING" id="1685382.AVJ23_08765"/>
<feature type="active site" evidence="2">
    <location>
        <position position="172"/>
    </location>
</feature>
<dbReference type="Proteomes" id="UP000054396">
    <property type="component" value="Unassembled WGS sequence"/>
</dbReference>
<dbReference type="AlphaFoldDB" id="A0A0W7WKS3"/>
<dbReference type="OrthoDB" id="4333at2"/>
<dbReference type="EMBL" id="LPXO01000004">
    <property type="protein sequence ID" value="KUF11137.1"/>
    <property type="molecule type" value="Genomic_DNA"/>
</dbReference>
<feature type="domain" description="6-phosphogluconate dehydrogenase NADP-binding" evidence="3">
    <location>
        <begin position="2"/>
        <end position="125"/>
    </location>
</feature>
<feature type="domain" description="Phosphogluconate dehydrogenase NAD-binding putative C-terminal" evidence="4">
    <location>
        <begin position="193"/>
        <end position="263"/>
    </location>
</feature>
<dbReference type="InterPro" id="IPR013328">
    <property type="entry name" value="6PGD_dom2"/>
</dbReference>
<gene>
    <name evidence="5" type="ORF">AVJ23_08765</name>
</gene>
<keyword evidence="1" id="KW-0560">Oxidoreductase</keyword>
<dbReference type="PIRSF" id="PIRSF000103">
    <property type="entry name" value="HIBADH"/>
    <property type="match status" value="1"/>
</dbReference>
<dbReference type="InterPro" id="IPR036291">
    <property type="entry name" value="NAD(P)-bd_dom_sf"/>
</dbReference>
<proteinExistence type="predicted"/>
<comment type="caution">
    <text evidence="5">The sequence shown here is derived from an EMBL/GenBank/DDBJ whole genome shotgun (WGS) entry which is preliminary data.</text>
</comment>
<dbReference type="Gene3D" id="1.10.1040.10">
    <property type="entry name" value="N-(1-d-carboxylethyl)-l-norvaline Dehydrogenase, domain 2"/>
    <property type="match status" value="1"/>
</dbReference>
<evidence type="ECO:0000256" key="2">
    <source>
        <dbReference type="PIRSR" id="PIRSR000103-1"/>
    </source>
</evidence>
<evidence type="ECO:0000313" key="6">
    <source>
        <dbReference type="Proteomes" id="UP000054396"/>
    </source>
</evidence>
<dbReference type="InterPro" id="IPR006115">
    <property type="entry name" value="6PGDH_NADP-bd"/>
</dbReference>
<organism evidence="5 6">
    <name type="scientific">Pseudoponticoccus marisrubri</name>
    <dbReference type="NCBI Taxonomy" id="1685382"/>
    <lineage>
        <taxon>Bacteria</taxon>
        <taxon>Pseudomonadati</taxon>
        <taxon>Pseudomonadota</taxon>
        <taxon>Alphaproteobacteria</taxon>
        <taxon>Rhodobacterales</taxon>
        <taxon>Roseobacteraceae</taxon>
        <taxon>Pseudoponticoccus</taxon>
    </lineage>
</organism>
<dbReference type="SUPFAM" id="SSF51735">
    <property type="entry name" value="NAD(P)-binding Rossmann-fold domains"/>
    <property type="match status" value="1"/>
</dbReference>
<dbReference type="Pfam" id="PF03446">
    <property type="entry name" value="NAD_binding_2"/>
    <property type="match status" value="1"/>
</dbReference>